<dbReference type="GO" id="GO:0006950">
    <property type="term" value="P:response to stress"/>
    <property type="evidence" value="ECO:0007669"/>
    <property type="project" value="UniProtKB-ARBA"/>
</dbReference>
<dbReference type="Gene3D" id="3.40.50.300">
    <property type="entry name" value="P-loop containing nucleotide triphosphate hydrolases"/>
    <property type="match status" value="1"/>
</dbReference>
<evidence type="ECO:0000259" key="17">
    <source>
        <dbReference type="PROSITE" id="PS51371"/>
    </source>
</evidence>
<dbReference type="CDD" id="cd13611">
    <property type="entry name" value="PBP2_YehZ"/>
    <property type="match status" value="1"/>
</dbReference>
<sequence>MRLLSRVLTTAFAAASLIASQAQAAPLILATKSFTEQHILSAMTTQYLAKKGFQVTPQTNIATVISRNAMINKQIDMTWEYTGTSLIIFNHINKRMTPEESYNTVKKLDAKLGLVWLKPAEMNNTYAFAMKRERAEKEGITTMSQLVERIEHIRQTDPKHNWMLGLDLEFAGRSDGLKPLQQVYNMPLDRPQIRQMDPGLVYNAIRDGFVDAGLIYTTDGRMKGFDLKALVDDKGFFPSYAVTPVVRKDVLDSHPGLEEALNTLSSELNNEVITTLNAKVDIDHETPQQVARYIGSLTLHHLWLVLIAVGMAILIGVPLGILIVRHKWLATPILGFATILLTIPSVALFGLMIPLFSLIGQGIGVVPAVTAVFLYSLLPIVRNTHTALDSLPPGLREAGRGIGMTFWQRLRWVEIPMALPVIFGGIRTAVVMNIGVMAIAAVIGAGGLGLLLLNGIGGSDIRMLIAGAVMICLCISQNGRRGRYAFRPTLHACIFGAADRLLHPASAETASGDTRVHDLSPYDDRTYAAGRGAASETEKNGQTFNAVDNISLNVPEGEMCVLLGPSGCGKTTTLKMINRLIKPTGGKILINGQDTNDLDTVTLRRNIGYVIQQIGLFPNMTIEENITVVPRMLGWDKARCKERARELMSMVALDPNRFLNRYPREMSGGQQQRIGVIRALAADPPVLLMDEPFGAVDPINRETIQNEFLEMQRQLKKTVMLVSHDIDEALKLGDRIAVFRQGKIVQCASPDELLAKPANDFVGSFVGQDRTLKRLLLVQAGDVTDQQPTITARESTPLAEAFTTMDDNDMRSITIVDAGGKPLGFVKRREARGATGTCTDLLHPFRVTGRAEENLRIVLSKLYEHNMVWMPITDEEGRYSGEISQDYIADYLSSGRTRRALNIQQS</sequence>
<dbReference type="FunFam" id="3.40.50.300:FF:000201">
    <property type="entry name" value="Glycine betaine/L-proline ABC transporter ATP-binding protein"/>
    <property type="match status" value="1"/>
</dbReference>
<evidence type="ECO:0000313" key="18">
    <source>
        <dbReference type="EMBL" id="KGQ13233.1"/>
    </source>
</evidence>
<dbReference type="Pfam" id="PF00571">
    <property type="entry name" value="CBS"/>
    <property type="match status" value="1"/>
</dbReference>
<dbReference type="PANTHER" id="PTHR43117:SF4">
    <property type="entry name" value="OSMOPROTECTANT IMPORT ATP-BINDING PROTEIN OSMV"/>
    <property type="match status" value="1"/>
</dbReference>
<dbReference type="InterPro" id="IPR003439">
    <property type="entry name" value="ABC_transporter-like_ATP-bd"/>
</dbReference>
<accession>A0A0A2W023</accession>
<dbReference type="InterPro" id="IPR046342">
    <property type="entry name" value="CBS_dom_sf"/>
</dbReference>
<feature type="domain" description="CBS" evidence="17">
    <location>
        <begin position="783"/>
        <end position="841"/>
    </location>
</feature>
<protein>
    <submittedName>
        <fullName evidence="18">Choline transport ATP-binding protein OpuBA</fullName>
    </submittedName>
</protein>
<keyword evidence="4 13" id="KW-0812">Transmembrane</keyword>
<dbReference type="SUPFAM" id="SSF54631">
    <property type="entry name" value="CBS-domain pair"/>
    <property type="match status" value="1"/>
</dbReference>
<dbReference type="SUPFAM" id="SSF161098">
    <property type="entry name" value="MetI-like"/>
    <property type="match status" value="1"/>
</dbReference>
<dbReference type="CDD" id="cd04582">
    <property type="entry name" value="CBS_pair_ABC_OpuCA_assoc"/>
    <property type="match status" value="1"/>
</dbReference>
<keyword evidence="6" id="KW-0547">Nucleotide-binding</keyword>
<keyword evidence="9 13" id="KW-0472">Membrane</keyword>
<gene>
    <name evidence="18" type="ORF">BBAD15_g1004</name>
</gene>
<dbReference type="GO" id="GO:0031460">
    <property type="term" value="P:glycine betaine transport"/>
    <property type="evidence" value="ECO:0007669"/>
    <property type="project" value="InterPro"/>
</dbReference>
<dbReference type="CDD" id="cd06261">
    <property type="entry name" value="TM_PBP2"/>
    <property type="match status" value="1"/>
</dbReference>
<dbReference type="Gene3D" id="3.40.190.120">
    <property type="entry name" value="Osmoprotection protein (prox), domain 2"/>
    <property type="match status" value="1"/>
</dbReference>
<feature type="transmembrane region" description="Helical" evidence="13">
    <location>
        <begin position="333"/>
        <end position="353"/>
    </location>
</feature>
<evidence type="ECO:0000259" key="15">
    <source>
        <dbReference type="PROSITE" id="PS50893"/>
    </source>
</evidence>
<dbReference type="InterPro" id="IPR005892">
    <property type="entry name" value="Gly-betaine_transp_ATP-bd"/>
</dbReference>
<dbReference type="Pfam" id="PF00528">
    <property type="entry name" value="BPD_transp_1"/>
    <property type="match status" value="1"/>
</dbReference>
<keyword evidence="3" id="KW-0813">Transport</keyword>
<dbReference type="InterPro" id="IPR027417">
    <property type="entry name" value="P-loop_NTPase"/>
</dbReference>
<feature type="signal peptide" evidence="14">
    <location>
        <begin position="1"/>
        <end position="24"/>
    </location>
</feature>
<evidence type="ECO:0000256" key="8">
    <source>
        <dbReference type="ARBA" id="ARBA00022989"/>
    </source>
</evidence>
<dbReference type="Proteomes" id="UP000030106">
    <property type="component" value="Unassembled WGS sequence"/>
</dbReference>
<dbReference type="PANTHER" id="PTHR43117">
    <property type="entry name" value="OSMOPROTECTANT IMPORT ATP-BINDING PROTEIN OSMV"/>
    <property type="match status" value="1"/>
</dbReference>
<dbReference type="STRING" id="1245745.A0A0A2W023"/>
<evidence type="ECO:0000256" key="13">
    <source>
        <dbReference type="SAM" id="Phobius"/>
    </source>
</evidence>
<dbReference type="Pfam" id="PF00005">
    <property type="entry name" value="ABC_tran"/>
    <property type="match status" value="1"/>
</dbReference>
<evidence type="ECO:0000256" key="9">
    <source>
        <dbReference type="ARBA" id="ARBA00023136"/>
    </source>
</evidence>
<keyword evidence="7 18" id="KW-0067">ATP-binding</keyword>
<dbReference type="InterPro" id="IPR035906">
    <property type="entry name" value="MetI-like_sf"/>
</dbReference>
<feature type="transmembrane region" description="Helical" evidence="13">
    <location>
        <begin position="359"/>
        <end position="378"/>
    </location>
</feature>
<dbReference type="PROSITE" id="PS00211">
    <property type="entry name" value="ABC_TRANSPORTER_1"/>
    <property type="match status" value="1"/>
</dbReference>
<dbReference type="InterPro" id="IPR000515">
    <property type="entry name" value="MetI-like"/>
</dbReference>
<dbReference type="PROSITE" id="PS51371">
    <property type="entry name" value="CBS"/>
    <property type="match status" value="1"/>
</dbReference>
<evidence type="ECO:0000256" key="7">
    <source>
        <dbReference type="ARBA" id="ARBA00022840"/>
    </source>
</evidence>
<dbReference type="InterPro" id="IPR000644">
    <property type="entry name" value="CBS_dom"/>
</dbReference>
<keyword evidence="5" id="KW-0677">Repeat</keyword>
<dbReference type="InterPro" id="IPR017871">
    <property type="entry name" value="ABC_transporter-like_CS"/>
</dbReference>
<evidence type="ECO:0000259" key="16">
    <source>
        <dbReference type="PROSITE" id="PS50928"/>
    </source>
</evidence>
<dbReference type="HOGENOM" id="CLU_320278_0_0_1"/>
<evidence type="ECO:0000256" key="14">
    <source>
        <dbReference type="SAM" id="SignalP"/>
    </source>
</evidence>
<dbReference type="GO" id="GO:0005524">
    <property type="term" value="F:ATP binding"/>
    <property type="evidence" value="ECO:0007669"/>
    <property type="project" value="UniProtKB-KW"/>
</dbReference>
<dbReference type="SMART" id="SM00382">
    <property type="entry name" value="AAA"/>
    <property type="match status" value="1"/>
</dbReference>
<dbReference type="PROSITE" id="PS50928">
    <property type="entry name" value="ABC_TM1"/>
    <property type="match status" value="1"/>
</dbReference>
<dbReference type="Pfam" id="PF04069">
    <property type="entry name" value="OpuAC"/>
    <property type="match status" value="1"/>
</dbReference>
<evidence type="ECO:0000256" key="11">
    <source>
        <dbReference type="ARBA" id="ARBA00035652"/>
    </source>
</evidence>
<keyword evidence="14" id="KW-0732">Signal</keyword>
<dbReference type="InterPro" id="IPR007210">
    <property type="entry name" value="ABC_Gly_betaine_transp_sub-bd"/>
</dbReference>
<comment type="similarity">
    <text evidence="2">Belongs to the ABC transporter superfamily.</text>
</comment>
<feature type="transmembrane region" description="Helical" evidence="13">
    <location>
        <begin position="430"/>
        <end position="453"/>
    </location>
</feature>
<comment type="similarity">
    <text evidence="11">In the N-terminal section; belongs to the binding-protein-dependent transport system permease family.</text>
</comment>
<dbReference type="NCBIfam" id="TIGR01186">
    <property type="entry name" value="proV"/>
    <property type="match status" value="1"/>
</dbReference>
<dbReference type="Gene3D" id="1.10.3720.10">
    <property type="entry name" value="MetI-like"/>
    <property type="match status" value="1"/>
</dbReference>
<evidence type="ECO:0000256" key="12">
    <source>
        <dbReference type="PROSITE-ProRule" id="PRU00703"/>
    </source>
</evidence>
<dbReference type="GO" id="GO:0022857">
    <property type="term" value="F:transmembrane transporter activity"/>
    <property type="evidence" value="ECO:0007669"/>
    <property type="project" value="InterPro"/>
</dbReference>
<proteinExistence type="inferred from homology"/>
<feature type="chain" id="PRO_5001996231" evidence="14">
    <location>
        <begin position="25"/>
        <end position="906"/>
    </location>
</feature>
<name>A0A0A2W023_BEABA</name>
<evidence type="ECO:0000256" key="10">
    <source>
        <dbReference type="ARBA" id="ARBA00035642"/>
    </source>
</evidence>
<organism evidence="18 19">
    <name type="scientific">Beauveria bassiana D1-5</name>
    <dbReference type="NCBI Taxonomy" id="1245745"/>
    <lineage>
        <taxon>Eukaryota</taxon>
        <taxon>Fungi</taxon>
        <taxon>Dikarya</taxon>
        <taxon>Ascomycota</taxon>
        <taxon>Pezizomycotina</taxon>
        <taxon>Sordariomycetes</taxon>
        <taxon>Hypocreomycetidae</taxon>
        <taxon>Hypocreales</taxon>
        <taxon>Cordycipitaceae</taxon>
        <taxon>Beauveria</taxon>
    </lineage>
</organism>
<dbReference type="GO" id="GO:0043190">
    <property type="term" value="C:ATP-binding cassette (ABC) transporter complex"/>
    <property type="evidence" value="ECO:0007669"/>
    <property type="project" value="InterPro"/>
</dbReference>
<dbReference type="AlphaFoldDB" id="A0A0A2W023"/>
<feature type="transmembrane region" description="Helical" evidence="13">
    <location>
        <begin position="302"/>
        <end position="324"/>
    </location>
</feature>
<reference evidence="18 19" key="1">
    <citation type="submission" date="2012-10" db="EMBL/GenBank/DDBJ databases">
        <title>Genome sequencing and analysis of entomopathogenic fungi Beauveria bassiana D1-5.</title>
        <authorList>
            <person name="Li Q."/>
            <person name="Wang L."/>
            <person name="Zhang Z."/>
            <person name="Wang Q."/>
            <person name="Ren J."/>
            <person name="Wang M."/>
            <person name="Xu W."/>
            <person name="Wang J."/>
            <person name="Lu Y."/>
            <person name="Du Q."/>
            <person name="Sun Z."/>
        </authorList>
    </citation>
    <scope>NUCLEOTIDE SEQUENCE [LARGE SCALE GENOMIC DNA]</scope>
    <source>
        <strain evidence="18 19">D1-5</strain>
    </source>
</reference>
<dbReference type="InterPro" id="IPR003593">
    <property type="entry name" value="AAA+_ATPase"/>
</dbReference>
<comment type="subcellular location">
    <subcellularLocation>
        <location evidence="1">Membrane</location>
        <topology evidence="1">Multi-pass membrane protein</topology>
    </subcellularLocation>
</comment>
<evidence type="ECO:0000313" key="19">
    <source>
        <dbReference type="Proteomes" id="UP000030106"/>
    </source>
</evidence>
<feature type="domain" description="ABC transmembrane type-1" evidence="16">
    <location>
        <begin position="298"/>
        <end position="481"/>
    </location>
</feature>
<evidence type="ECO:0000256" key="2">
    <source>
        <dbReference type="ARBA" id="ARBA00005417"/>
    </source>
</evidence>
<keyword evidence="12" id="KW-0129">CBS domain</keyword>
<dbReference type="GO" id="GO:0016887">
    <property type="term" value="F:ATP hydrolysis activity"/>
    <property type="evidence" value="ECO:0007669"/>
    <property type="project" value="InterPro"/>
</dbReference>
<keyword evidence="8 13" id="KW-1133">Transmembrane helix</keyword>
<dbReference type="SUPFAM" id="SSF52540">
    <property type="entry name" value="P-loop containing nucleoside triphosphate hydrolases"/>
    <property type="match status" value="1"/>
</dbReference>
<comment type="caution">
    <text evidence="18">The sequence shown here is derived from an EMBL/GenBank/DDBJ whole genome shotgun (WGS) entry which is preliminary data.</text>
</comment>
<evidence type="ECO:0000256" key="4">
    <source>
        <dbReference type="ARBA" id="ARBA00022692"/>
    </source>
</evidence>
<dbReference type="Gene3D" id="3.10.580.10">
    <property type="entry name" value="CBS-domain"/>
    <property type="match status" value="1"/>
</dbReference>
<evidence type="ECO:0000256" key="3">
    <source>
        <dbReference type="ARBA" id="ARBA00022448"/>
    </source>
</evidence>
<evidence type="ECO:0000256" key="6">
    <source>
        <dbReference type="ARBA" id="ARBA00022741"/>
    </source>
</evidence>
<dbReference type="FunFam" id="1.10.3720.10:FF:000001">
    <property type="entry name" value="Glycine betaine ABC transporter, permease"/>
    <property type="match status" value="1"/>
</dbReference>
<feature type="domain" description="ABC transporter" evidence="15">
    <location>
        <begin position="514"/>
        <end position="766"/>
    </location>
</feature>
<dbReference type="EMBL" id="ANFO01000050">
    <property type="protein sequence ID" value="KGQ13233.1"/>
    <property type="molecule type" value="Genomic_DNA"/>
</dbReference>
<dbReference type="PROSITE" id="PS50893">
    <property type="entry name" value="ABC_TRANSPORTER_2"/>
    <property type="match status" value="1"/>
</dbReference>
<dbReference type="SUPFAM" id="SSF53850">
    <property type="entry name" value="Periplasmic binding protein-like II"/>
    <property type="match status" value="1"/>
</dbReference>
<evidence type="ECO:0000256" key="1">
    <source>
        <dbReference type="ARBA" id="ARBA00004141"/>
    </source>
</evidence>
<comment type="similarity">
    <text evidence="10">In the C-terminal section; belongs to the OsmX family.</text>
</comment>
<evidence type="ECO:0000256" key="5">
    <source>
        <dbReference type="ARBA" id="ARBA00022737"/>
    </source>
</evidence>
<dbReference type="SMART" id="SM00116">
    <property type="entry name" value="CBS"/>
    <property type="match status" value="1"/>
</dbReference>
<dbReference type="Gene3D" id="3.40.190.10">
    <property type="entry name" value="Periplasmic binding protein-like II"/>
    <property type="match status" value="1"/>
</dbReference>